<keyword evidence="3" id="KW-0732">Signal</keyword>
<keyword evidence="1" id="KW-0378">Hydrolase</keyword>
<dbReference type="InterPro" id="IPR036514">
    <property type="entry name" value="SGNH_hydro_sf"/>
</dbReference>
<accession>A0A517ZE55</accession>
<evidence type="ECO:0000256" key="3">
    <source>
        <dbReference type="SAM" id="SignalP"/>
    </source>
</evidence>
<dbReference type="InterPro" id="IPR039329">
    <property type="entry name" value="SIAE"/>
</dbReference>
<dbReference type="GO" id="GO:0001681">
    <property type="term" value="F:sialate O-acetylesterase activity"/>
    <property type="evidence" value="ECO:0007669"/>
    <property type="project" value="InterPro"/>
</dbReference>
<dbReference type="GO" id="GO:0005975">
    <property type="term" value="P:carbohydrate metabolic process"/>
    <property type="evidence" value="ECO:0007669"/>
    <property type="project" value="TreeGrafter"/>
</dbReference>
<dbReference type="Gene3D" id="3.40.50.1110">
    <property type="entry name" value="SGNH hydrolase"/>
    <property type="match status" value="1"/>
</dbReference>
<protein>
    <recommendedName>
        <fullName evidence="4">Sialate O-acetylesterase domain-containing protein</fullName>
    </recommendedName>
</protein>
<dbReference type="OrthoDB" id="9795554at2"/>
<name>A0A517ZE55_9PLAN</name>
<feature type="domain" description="Sialate O-acetylesterase" evidence="4">
    <location>
        <begin position="108"/>
        <end position="209"/>
    </location>
</feature>
<proteinExistence type="predicted"/>
<feature type="domain" description="Sialate O-acetylesterase" evidence="4">
    <location>
        <begin position="280"/>
        <end position="401"/>
    </location>
</feature>
<dbReference type="RefSeq" id="WP_145372025.1">
    <property type="nucleotide sequence ID" value="NZ_CP036275.1"/>
</dbReference>
<feature type="region of interest" description="Disordered" evidence="2">
    <location>
        <begin position="250"/>
        <end position="280"/>
    </location>
</feature>
<dbReference type="PANTHER" id="PTHR22901:SF0">
    <property type="entry name" value="SIALATE O-ACETYLESTERASE"/>
    <property type="match status" value="1"/>
</dbReference>
<keyword evidence="6" id="KW-1185">Reference proteome</keyword>
<evidence type="ECO:0000256" key="1">
    <source>
        <dbReference type="ARBA" id="ARBA00022801"/>
    </source>
</evidence>
<feature type="chain" id="PRO_5022013423" description="Sialate O-acetylesterase domain-containing protein" evidence="3">
    <location>
        <begin position="26"/>
        <end position="524"/>
    </location>
</feature>
<dbReference type="EMBL" id="CP036275">
    <property type="protein sequence ID" value="QDU40763.1"/>
    <property type="molecule type" value="Genomic_DNA"/>
</dbReference>
<dbReference type="Proteomes" id="UP000320496">
    <property type="component" value="Chromosome"/>
</dbReference>
<evidence type="ECO:0000313" key="6">
    <source>
        <dbReference type="Proteomes" id="UP000320496"/>
    </source>
</evidence>
<feature type="signal peptide" evidence="3">
    <location>
        <begin position="1"/>
        <end position="25"/>
    </location>
</feature>
<dbReference type="Pfam" id="PF03629">
    <property type="entry name" value="SASA"/>
    <property type="match status" value="2"/>
</dbReference>
<evidence type="ECO:0000259" key="4">
    <source>
        <dbReference type="Pfam" id="PF03629"/>
    </source>
</evidence>
<sequence length="524" mass="58412" precursor="true">MRRTLLRSVVSSVALLLLTSGAVQAEVRLPAVFSDHMVLQRDSELPVWGWADAGEKVTVSFRDQSKSTTAGDDGTWKVTLEPVKVGDASELKVAGENTVTFKDVLVGEVWVCSGQSNMGWTVNRSLDPDLEAAAADYPKIRLFQVPLKTATEPQQDVDAEWKHCTPETIPNFTAVGYFFGRQLHQTLDVPVGLIMTAWGGTRAEAWTSPDAMASTTTLKPILDTWAQRSESYDADAAKKRYEAALERWKQQAATARDAGKPVPRRPQLQGNPRTDRHHPSNLYNAMVAPLTPFAIKGAIWYQGESNASRAYQYRTLMPTMITSWRDAWDQGAFPFYMVQLANFREIKDQPVESDWAELREAQSLTAEAIPNVGVACITDIGAAKDIHPKDKQNVGKRLARLALVNDYGMDGITKQGPTYRSFDIESGKCVVHFDTYGSKLTTYYREPLTGFAIAGADKKWHWAQAKITGPDTVEVWHPEVKEPMAVRYNWADNPQGTLFSEMYLPAYPFRTDDWPGVTESNVTP</sequence>
<evidence type="ECO:0000256" key="2">
    <source>
        <dbReference type="SAM" id="MobiDB-lite"/>
    </source>
</evidence>
<reference evidence="5 6" key="1">
    <citation type="submission" date="2019-02" db="EMBL/GenBank/DDBJ databases">
        <title>Deep-cultivation of Planctomycetes and their phenomic and genomic characterization uncovers novel biology.</title>
        <authorList>
            <person name="Wiegand S."/>
            <person name="Jogler M."/>
            <person name="Boedeker C."/>
            <person name="Pinto D."/>
            <person name="Vollmers J."/>
            <person name="Rivas-Marin E."/>
            <person name="Kohn T."/>
            <person name="Peeters S.H."/>
            <person name="Heuer A."/>
            <person name="Rast P."/>
            <person name="Oberbeckmann S."/>
            <person name="Bunk B."/>
            <person name="Jeske O."/>
            <person name="Meyerdierks A."/>
            <person name="Storesund J.E."/>
            <person name="Kallscheuer N."/>
            <person name="Luecker S."/>
            <person name="Lage O.M."/>
            <person name="Pohl T."/>
            <person name="Merkel B.J."/>
            <person name="Hornburger P."/>
            <person name="Mueller R.-W."/>
            <person name="Bruemmer F."/>
            <person name="Labrenz M."/>
            <person name="Spormann A.M."/>
            <person name="Op den Camp H."/>
            <person name="Overmann J."/>
            <person name="Amann R."/>
            <person name="Jetten M.S.M."/>
            <person name="Mascher T."/>
            <person name="Medema M.H."/>
            <person name="Devos D.P."/>
            <person name="Kaster A.-K."/>
            <person name="Ovreas L."/>
            <person name="Rohde M."/>
            <person name="Galperin M.Y."/>
            <person name="Jogler C."/>
        </authorList>
    </citation>
    <scope>NUCLEOTIDE SEQUENCE [LARGE SCALE GENOMIC DNA]</scope>
    <source>
        <strain evidence="5 6">Mal4</strain>
    </source>
</reference>
<dbReference type="SUPFAM" id="SSF52266">
    <property type="entry name" value="SGNH hydrolase"/>
    <property type="match status" value="1"/>
</dbReference>
<evidence type="ECO:0000313" key="5">
    <source>
        <dbReference type="EMBL" id="QDU40763.1"/>
    </source>
</evidence>
<dbReference type="KEGG" id="mri:Mal4_51230"/>
<organism evidence="5 6">
    <name type="scientific">Maioricimonas rarisocia</name>
    <dbReference type="NCBI Taxonomy" id="2528026"/>
    <lineage>
        <taxon>Bacteria</taxon>
        <taxon>Pseudomonadati</taxon>
        <taxon>Planctomycetota</taxon>
        <taxon>Planctomycetia</taxon>
        <taxon>Planctomycetales</taxon>
        <taxon>Planctomycetaceae</taxon>
        <taxon>Maioricimonas</taxon>
    </lineage>
</organism>
<dbReference type="AlphaFoldDB" id="A0A517ZE55"/>
<gene>
    <name evidence="5" type="ORF">Mal4_51230</name>
</gene>
<dbReference type="PANTHER" id="PTHR22901">
    <property type="entry name" value="SIALATE O-ACETYLESTERASE"/>
    <property type="match status" value="1"/>
</dbReference>
<dbReference type="InterPro" id="IPR005181">
    <property type="entry name" value="SASA"/>
</dbReference>